<dbReference type="InterPro" id="IPR003593">
    <property type="entry name" value="AAA+_ATPase"/>
</dbReference>
<dbReference type="InterPro" id="IPR058922">
    <property type="entry name" value="WHD_DRP"/>
</dbReference>
<evidence type="ECO:0000256" key="1">
    <source>
        <dbReference type="ARBA" id="ARBA00008894"/>
    </source>
</evidence>
<evidence type="ECO:0000256" key="4">
    <source>
        <dbReference type="ARBA" id="ARBA00022741"/>
    </source>
</evidence>
<dbReference type="GO" id="GO:0002758">
    <property type="term" value="P:innate immune response-activating signaling pathway"/>
    <property type="evidence" value="ECO:0007669"/>
    <property type="project" value="UniProtKB-ARBA"/>
</dbReference>
<dbReference type="InterPro" id="IPR038005">
    <property type="entry name" value="RX-like_CC"/>
</dbReference>
<dbReference type="Pfam" id="PF00931">
    <property type="entry name" value="NB-ARC"/>
    <property type="match status" value="2"/>
</dbReference>
<dbReference type="InterPro" id="IPR055414">
    <property type="entry name" value="LRR_R13L4/SHOC2-like"/>
</dbReference>
<gene>
    <name evidence="8" type="ORF">BDA96_07G044600</name>
</gene>
<dbReference type="Gene3D" id="3.40.50.300">
    <property type="entry name" value="P-loop containing nucleotide triphosphate hydrolases"/>
    <property type="match status" value="2"/>
</dbReference>
<keyword evidence="4" id="KW-0547">Nucleotide-binding</keyword>
<reference evidence="8" key="1">
    <citation type="journal article" date="2019" name="BMC Genomics">
        <title>A new reference genome for Sorghum bicolor reveals high levels of sequence similarity between sweet and grain genotypes: implications for the genetics of sugar metabolism.</title>
        <authorList>
            <person name="Cooper E.A."/>
            <person name="Brenton Z.W."/>
            <person name="Flinn B.S."/>
            <person name="Jenkins J."/>
            <person name="Shu S."/>
            <person name="Flowers D."/>
            <person name="Luo F."/>
            <person name="Wang Y."/>
            <person name="Xia P."/>
            <person name="Barry K."/>
            <person name="Daum C."/>
            <person name="Lipzen A."/>
            <person name="Yoshinaga Y."/>
            <person name="Schmutz J."/>
            <person name="Saski C."/>
            <person name="Vermerris W."/>
            <person name="Kresovich S."/>
        </authorList>
    </citation>
    <scope>NUCLEOTIDE SEQUENCE</scope>
</reference>
<evidence type="ECO:0000256" key="3">
    <source>
        <dbReference type="ARBA" id="ARBA00022737"/>
    </source>
</evidence>
<dbReference type="SUPFAM" id="SSF52058">
    <property type="entry name" value="L domain-like"/>
    <property type="match status" value="2"/>
</dbReference>
<name>A0A921QL71_SORBI</name>
<dbReference type="Pfam" id="PF23598">
    <property type="entry name" value="LRR_14"/>
    <property type="match status" value="2"/>
</dbReference>
<dbReference type="SUPFAM" id="SSF52540">
    <property type="entry name" value="P-loop containing nucleoside triphosphate hydrolases"/>
    <property type="match status" value="2"/>
</dbReference>
<feature type="domain" description="AAA+ ATPase" evidence="7">
    <location>
        <begin position="1158"/>
        <end position="1333"/>
    </location>
</feature>
<dbReference type="Gene3D" id="1.20.5.4130">
    <property type="match status" value="1"/>
</dbReference>
<dbReference type="Pfam" id="PF18052">
    <property type="entry name" value="Rx_N"/>
    <property type="match status" value="1"/>
</dbReference>
<reference evidence="8" key="2">
    <citation type="submission" date="2020-10" db="EMBL/GenBank/DDBJ databases">
        <authorList>
            <person name="Cooper E.A."/>
            <person name="Brenton Z.W."/>
            <person name="Flinn B.S."/>
            <person name="Jenkins J."/>
            <person name="Shu S."/>
            <person name="Flowers D."/>
            <person name="Luo F."/>
            <person name="Wang Y."/>
            <person name="Xia P."/>
            <person name="Barry K."/>
            <person name="Daum C."/>
            <person name="Lipzen A."/>
            <person name="Yoshinaga Y."/>
            <person name="Schmutz J."/>
            <person name="Saski C."/>
            <person name="Vermerris W."/>
            <person name="Kresovich S."/>
        </authorList>
    </citation>
    <scope>NUCLEOTIDE SEQUENCE</scope>
</reference>
<evidence type="ECO:0000256" key="2">
    <source>
        <dbReference type="ARBA" id="ARBA00022614"/>
    </source>
</evidence>
<dbReference type="Gene3D" id="1.10.8.430">
    <property type="entry name" value="Helical domain of apoptotic protease-activating factors"/>
    <property type="match status" value="2"/>
</dbReference>
<evidence type="ECO:0000259" key="7">
    <source>
        <dbReference type="SMART" id="SM00382"/>
    </source>
</evidence>
<dbReference type="GO" id="GO:0043531">
    <property type="term" value="F:ADP binding"/>
    <property type="evidence" value="ECO:0007669"/>
    <property type="project" value="InterPro"/>
</dbReference>
<evidence type="ECO:0000313" key="8">
    <source>
        <dbReference type="EMBL" id="KAG0522525.1"/>
    </source>
</evidence>
<dbReference type="InterPro" id="IPR027417">
    <property type="entry name" value="P-loop_NTPase"/>
</dbReference>
<dbReference type="Proteomes" id="UP000807115">
    <property type="component" value="Chromosome 7"/>
</dbReference>
<comment type="caution">
    <text evidence="8">The sequence shown here is derived from an EMBL/GenBank/DDBJ whole genome shotgun (WGS) entry which is preliminary data.</text>
</comment>
<dbReference type="GO" id="GO:0009626">
    <property type="term" value="P:plant-type hypersensitive response"/>
    <property type="evidence" value="ECO:0007669"/>
    <property type="project" value="UniProtKB-ARBA"/>
</dbReference>
<dbReference type="SMART" id="SM00369">
    <property type="entry name" value="LRR_TYP"/>
    <property type="match status" value="4"/>
</dbReference>
<dbReference type="InterPro" id="IPR036388">
    <property type="entry name" value="WH-like_DNA-bd_sf"/>
</dbReference>
<keyword evidence="6" id="KW-0175">Coiled coil</keyword>
<evidence type="ECO:0000256" key="5">
    <source>
        <dbReference type="ARBA" id="ARBA00022821"/>
    </source>
</evidence>
<proteinExistence type="inferred from homology"/>
<dbReference type="GO" id="GO:0042742">
    <property type="term" value="P:defense response to bacterium"/>
    <property type="evidence" value="ECO:0007669"/>
    <property type="project" value="UniProtKB-ARBA"/>
</dbReference>
<dbReference type="PANTHER" id="PTHR23155">
    <property type="entry name" value="DISEASE RESISTANCE PROTEIN RP"/>
    <property type="match status" value="1"/>
</dbReference>
<dbReference type="InterPro" id="IPR044974">
    <property type="entry name" value="Disease_R_plants"/>
</dbReference>
<dbReference type="InterPro" id="IPR002182">
    <property type="entry name" value="NB-ARC"/>
</dbReference>
<dbReference type="InterPro" id="IPR032675">
    <property type="entry name" value="LRR_dom_sf"/>
</dbReference>
<dbReference type="Gene3D" id="1.10.10.10">
    <property type="entry name" value="Winged helix-like DNA-binding domain superfamily/Winged helix DNA-binding domain"/>
    <property type="match status" value="2"/>
</dbReference>
<evidence type="ECO:0000256" key="6">
    <source>
        <dbReference type="ARBA" id="ARBA00023054"/>
    </source>
</evidence>
<dbReference type="EMBL" id="CM027686">
    <property type="protein sequence ID" value="KAG0522525.1"/>
    <property type="molecule type" value="Genomic_DNA"/>
</dbReference>
<dbReference type="SMART" id="SM00382">
    <property type="entry name" value="AAA"/>
    <property type="match status" value="2"/>
</dbReference>
<comment type="similarity">
    <text evidence="1">Belongs to the disease resistance NB-LRR family.</text>
</comment>
<accession>A0A921QL71</accession>
<organism evidence="8 9">
    <name type="scientific">Sorghum bicolor</name>
    <name type="common">Sorghum</name>
    <name type="synonym">Sorghum vulgare</name>
    <dbReference type="NCBI Taxonomy" id="4558"/>
    <lineage>
        <taxon>Eukaryota</taxon>
        <taxon>Viridiplantae</taxon>
        <taxon>Streptophyta</taxon>
        <taxon>Embryophyta</taxon>
        <taxon>Tracheophyta</taxon>
        <taxon>Spermatophyta</taxon>
        <taxon>Magnoliopsida</taxon>
        <taxon>Liliopsida</taxon>
        <taxon>Poales</taxon>
        <taxon>Poaceae</taxon>
        <taxon>PACMAD clade</taxon>
        <taxon>Panicoideae</taxon>
        <taxon>Andropogonodae</taxon>
        <taxon>Andropogoneae</taxon>
        <taxon>Sorghinae</taxon>
        <taxon>Sorghum</taxon>
    </lineage>
</organism>
<sequence length="1928" mass="218604">MAALLDALASYIQNMLRQIAAEEVHMLLGVSDEIDNMDFKLRDLKNLLADVDRRNIHDRSVSAWATELRDAMYDATDILDLCQLKAMEQGPRHDAGCFNPLLFCLRNPPHAHDIGNHIKNLNKRLDNIKARGASFNFINLGTYEEHGKKEISSSLGTRETSGALDESDLVGENIQDDTNNLVEMLTEYRTHQEHRKIMVFAIVGVGGIGKTTLARKIFNNDVIKKGFSKKIWLSVNQNFNELDILRRVITEAGGDYHVAGGTKATLERLLKEVLMEHKILLIMDDVWDYYAWEDVLRTPLVNAGVANGSRVLVTTRHNTVARGMMAEEPYLHIKKLEPEDAWLLLKKQVVGIDLLKNIGMEILEECDGLPLAIKVVGGLLRMKYLSEDKWKSVLLDTLAWPTTSLPRELEYMLYLSYDDLSPHLKQCFLYCSLFPRGHKIIERTITEMWASEGFITTSSLEYELEDKAIEYYRELIKRNFIDPKETHSLTGYMCSMNNVVRSFAQYMAREEALTVQREQQIENIGGQSNLLRRLYIESTESMPVEWAALQKLVSLRVLIINCKINFKTGDSLSSFSSLRVLHIVRLSESDSLVRSLCQLKHLRYLYLYDSDISRLPDDIDRMKFLQYIGIVNCKRFVQLPDNIIKLRQLRSLDLVGSSVDVVPRGFGSLTNLRSLFGFPVHTDDKDQGWCSLEELAPLYLLRSLRLEGIQKVDASHLAAKAMISSKHHLTSLQLNCSSISRSSNVSNLEQQLIQEVYEYLPPPRHLRTLVMEGYIGCRLPNWMWAPAAADFVHMRYMSLQNLASCTHLPDGLCQMPSLERLEINKAPLIRHVRSEFLHHDCLGYAFPKLQELVFDGMVEWRNWEWSNMQAMAALEVLLVKSCKLRSLPPGLSDHARALRRLVITGARLLGCLENFSSLVELEICIGTELIRISNLPRLQKLTVKICPKLEVLEGVPALTSLMVEDYRMKTLPDYLRCVCPRYLTLDCTIKLLKSISMGANGSEWVKISHIQHVKAYAEDGGYPRKCSVIYTREPFSFEAMLDLEDKLTDDELVGNDIPSGSADNLTDGEPVCSDIASGFAENPTDDQLVGTDIMSESTENPTEDELVTVVSDIPSGSTEVDSKLVFPEKNDSELVGIEKPREEIIKMLIRGQGTGKEQLQVVSICGIGGLGKTSIAKAIYKQIRNQFERHAFVLVSQRHADNKGNIEDIFDQVGCPYPNFKGIIKDIFDQVGCPYPSFEEDVSQQPIEQLITQLKEFLQAKRYLIVLDNIWDLSVWETIKPALVGNSHGSGIITTTYKVDVAESIGGVYRLPLLSNEDSKILFYKRTYFGSEDGCPSGYRESTMRILNKCGRLPLAIITFASLLPKDSPNSPEEWKEVADSIGSGSFELGDRVNNMRRILSRSYDNLPEHLRTCFLYLCTVPEDYVIRRDSLVQRWLSEDLIHGDDGQNLQELGERYFYELLNTGMIQPIEHDYDVKALACRVPVLMTDLIFSFANKQENRSHEEATIKSFQQTSLSISCSADSKRDLKINKSLRVLELEGPLGKQHIAKYIGSLHQLRYLVLESTEITVIPRQVGKLQFLQMLDLRKTSVHELPCTFVGLKQLRCLLVNISTKLPAGISNLQALEELQETDISKSPDILEGICTLPELRVLKIALWSWDESSSNLLPETLCKLITTKLKHLSICTSCSLEFKPDDAIQTIFQHVEKLEIQHSTFDTLPTWIDKLKKLSSLSIEVYLLNEGALQILGGLPDLLFLSLTAKKTPEERPKQIPEGRVVGEDKLLVGSNGFDNLKTLHLFSRAIGIKFEKGSMKNLERLKLSFQASLTTDNLSFGLENLSSLKKVQVEIICFSATEKAVKEAEDAIRHMIWENFGVPKPALEIRRSAEEYMIEEKRDLEAMLEEERRDKIRASWVGRTALVQKDKQKKKNA</sequence>
<dbReference type="InterPro" id="IPR041118">
    <property type="entry name" value="Rx_N"/>
</dbReference>
<protein>
    <recommendedName>
        <fullName evidence="7">AAA+ ATPase domain-containing protein</fullName>
    </recommendedName>
</protein>
<dbReference type="InterPro" id="IPR003591">
    <property type="entry name" value="Leu-rich_rpt_typical-subtyp"/>
</dbReference>
<dbReference type="PRINTS" id="PR00364">
    <property type="entry name" value="DISEASERSIST"/>
</dbReference>
<dbReference type="Pfam" id="PF23559">
    <property type="entry name" value="WHD_DRP"/>
    <property type="match status" value="2"/>
</dbReference>
<dbReference type="PANTHER" id="PTHR23155:SF1210">
    <property type="entry name" value="AAA+ ATPASE DOMAIN-CONTAINING PROTEIN"/>
    <property type="match status" value="1"/>
</dbReference>
<dbReference type="FunFam" id="1.10.10.10:FF:000322">
    <property type="entry name" value="Probable disease resistance protein At1g63360"/>
    <property type="match status" value="2"/>
</dbReference>
<dbReference type="Gene3D" id="3.80.10.10">
    <property type="entry name" value="Ribonuclease Inhibitor"/>
    <property type="match status" value="2"/>
</dbReference>
<feature type="domain" description="AAA+ ATPase" evidence="7">
    <location>
        <begin position="196"/>
        <end position="337"/>
    </location>
</feature>
<dbReference type="InterPro" id="IPR042197">
    <property type="entry name" value="Apaf_helical"/>
</dbReference>
<keyword evidence="3" id="KW-0677">Repeat</keyword>
<dbReference type="CDD" id="cd14798">
    <property type="entry name" value="RX-CC_like"/>
    <property type="match status" value="1"/>
</dbReference>
<keyword evidence="2" id="KW-0433">Leucine-rich repeat</keyword>
<evidence type="ECO:0000313" key="9">
    <source>
        <dbReference type="Proteomes" id="UP000807115"/>
    </source>
</evidence>
<keyword evidence="5" id="KW-0611">Plant defense</keyword>